<dbReference type="Proteomes" id="UP001190700">
    <property type="component" value="Unassembled WGS sequence"/>
</dbReference>
<dbReference type="AlphaFoldDB" id="A0AAE0FWZ8"/>
<sequence>MQRLLEEDPEEVGRALQVGRDLPDFKCHRKDATQGARSHQFAPLSRFADGQLVSQWVGEDGELIHYRRGLFEAGEVCTCSSCLRARKRDQDTPEGPLQRSCVLSRPGEWEGEAVLSRPGEWEGEAVLSRPGEWEG</sequence>
<proteinExistence type="predicted"/>
<gene>
    <name evidence="2" type="ORF">CYMTET_24119</name>
</gene>
<name>A0AAE0FWZ8_9CHLO</name>
<comment type="caution">
    <text evidence="2">The sequence shown here is derived from an EMBL/GenBank/DDBJ whole genome shotgun (WGS) entry which is preliminary data.</text>
</comment>
<evidence type="ECO:0000313" key="3">
    <source>
        <dbReference type="Proteomes" id="UP001190700"/>
    </source>
</evidence>
<evidence type="ECO:0000256" key="1">
    <source>
        <dbReference type="SAM" id="MobiDB-lite"/>
    </source>
</evidence>
<organism evidence="2 3">
    <name type="scientific">Cymbomonas tetramitiformis</name>
    <dbReference type="NCBI Taxonomy" id="36881"/>
    <lineage>
        <taxon>Eukaryota</taxon>
        <taxon>Viridiplantae</taxon>
        <taxon>Chlorophyta</taxon>
        <taxon>Pyramimonadophyceae</taxon>
        <taxon>Pyramimonadales</taxon>
        <taxon>Pyramimonadaceae</taxon>
        <taxon>Cymbomonas</taxon>
    </lineage>
</organism>
<protein>
    <submittedName>
        <fullName evidence="2">Uncharacterized protein</fullName>
    </submittedName>
</protein>
<feature type="non-terminal residue" evidence="2">
    <location>
        <position position="135"/>
    </location>
</feature>
<keyword evidence="3" id="KW-1185">Reference proteome</keyword>
<evidence type="ECO:0000313" key="2">
    <source>
        <dbReference type="EMBL" id="KAK3267313.1"/>
    </source>
</evidence>
<dbReference type="EMBL" id="LGRX02012486">
    <property type="protein sequence ID" value="KAK3267313.1"/>
    <property type="molecule type" value="Genomic_DNA"/>
</dbReference>
<reference evidence="2 3" key="1">
    <citation type="journal article" date="2015" name="Genome Biol. Evol.">
        <title>Comparative Genomics of a Bacterivorous Green Alga Reveals Evolutionary Causalities and Consequences of Phago-Mixotrophic Mode of Nutrition.</title>
        <authorList>
            <person name="Burns J.A."/>
            <person name="Paasch A."/>
            <person name="Narechania A."/>
            <person name="Kim E."/>
        </authorList>
    </citation>
    <scope>NUCLEOTIDE SEQUENCE [LARGE SCALE GENOMIC DNA]</scope>
    <source>
        <strain evidence="2 3">PLY_AMNH</strain>
    </source>
</reference>
<feature type="region of interest" description="Disordered" evidence="1">
    <location>
        <begin position="113"/>
        <end position="135"/>
    </location>
</feature>
<accession>A0AAE0FWZ8</accession>